<dbReference type="WBParaSite" id="HPLM_0000940101-mRNA-1">
    <property type="protein sequence ID" value="HPLM_0000940101-mRNA-1"/>
    <property type="gene ID" value="HPLM_0000940101"/>
</dbReference>
<sequence length="164" mass="18888">MNFYSMIDSRTTNQETGSCTQPAGTRPNIEKSVSWFQVKLFQNSSIHAWGRYVKFSGSPFSSSFSRDLKWIITIRLVHIIDREKASPVNKSENNFDVWKYIECVFIKADLKTSSTSFETICPCLTKLSVRSSLSLLAATPITSKYVEFRECNEDWKQLEQESKM</sequence>
<keyword evidence="3" id="KW-1185">Reference proteome</keyword>
<reference evidence="2 3" key="2">
    <citation type="submission" date="2018-11" db="EMBL/GenBank/DDBJ databases">
        <authorList>
            <consortium name="Pathogen Informatics"/>
        </authorList>
    </citation>
    <scope>NUCLEOTIDE SEQUENCE [LARGE SCALE GENOMIC DNA]</scope>
    <source>
        <strain evidence="2 3">MHpl1</strain>
    </source>
</reference>
<evidence type="ECO:0000256" key="1">
    <source>
        <dbReference type="SAM" id="MobiDB-lite"/>
    </source>
</evidence>
<dbReference type="AlphaFoldDB" id="A0A158QMX1"/>
<dbReference type="Proteomes" id="UP000268014">
    <property type="component" value="Unassembled WGS sequence"/>
</dbReference>
<dbReference type="EMBL" id="UZAF01017052">
    <property type="protein sequence ID" value="VDO37347.1"/>
    <property type="molecule type" value="Genomic_DNA"/>
</dbReference>
<evidence type="ECO:0000313" key="4">
    <source>
        <dbReference type="WBParaSite" id="HPLM_0000940101-mRNA-1"/>
    </source>
</evidence>
<feature type="compositionally biased region" description="Polar residues" evidence="1">
    <location>
        <begin position="8"/>
        <end position="23"/>
    </location>
</feature>
<proteinExistence type="predicted"/>
<feature type="region of interest" description="Disordered" evidence="1">
    <location>
        <begin position="1"/>
        <end position="25"/>
    </location>
</feature>
<accession>A0A158QMX1</accession>
<evidence type="ECO:0000313" key="2">
    <source>
        <dbReference type="EMBL" id="VDO37347.1"/>
    </source>
</evidence>
<name>A0A158QMX1_HAEPC</name>
<organism evidence="4">
    <name type="scientific">Haemonchus placei</name>
    <name type="common">Barber's pole worm</name>
    <dbReference type="NCBI Taxonomy" id="6290"/>
    <lineage>
        <taxon>Eukaryota</taxon>
        <taxon>Metazoa</taxon>
        <taxon>Ecdysozoa</taxon>
        <taxon>Nematoda</taxon>
        <taxon>Chromadorea</taxon>
        <taxon>Rhabditida</taxon>
        <taxon>Rhabditina</taxon>
        <taxon>Rhabditomorpha</taxon>
        <taxon>Strongyloidea</taxon>
        <taxon>Trichostrongylidae</taxon>
        <taxon>Haemonchus</taxon>
    </lineage>
</organism>
<evidence type="ECO:0000313" key="3">
    <source>
        <dbReference type="Proteomes" id="UP000268014"/>
    </source>
</evidence>
<protein>
    <submittedName>
        <fullName evidence="4">MATH domain-containing protein</fullName>
    </submittedName>
</protein>
<reference evidence="4" key="1">
    <citation type="submission" date="2016-04" db="UniProtKB">
        <authorList>
            <consortium name="WormBaseParasite"/>
        </authorList>
    </citation>
    <scope>IDENTIFICATION</scope>
</reference>
<gene>
    <name evidence="2" type="ORF">HPLM_LOCUS9393</name>
</gene>